<accession>A0A2I1HM00</accession>
<evidence type="ECO:0000313" key="2">
    <source>
        <dbReference type="EMBL" id="PKY59891.1"/>
    </source>
</evidence>
<dbReference type="Proteomes" id="UP000234323">
    <property type="component" value="Unassembled WGS sequence"/>
</dbReference>
<reference evidence="2 3" key="1">
    <citation type="submission" date="2015-10" db="EMBL/GenBank/DDBJ databases">
        <title>Genome analyses suggest a sexual origin of heterokaryosis in a supposedly ancient asexual fungus.</title>
        <authorList>
            <person name="Ropars J."/>
            <person name="Sedzielewska K."/>
            <person name="Noel J."/>
            <person name="Charron P."/>
            <person name="Farinelli L."/>
            <person name="Marton T."/>
            <person name="Kruger M."/>
            <person name="Pelin A."/>
            <person name="Brachmann A."/>
            <person name="Corradi N."/>
        </authorList>
    </citation>
    <scope>NUCLEOTIDE SEQUENCE [LARGE SCALE GENOMIC DNA]</scope>
    <source>
        <strain evidence="2 3">A4</strain>
    </source>
</reference>
<gene>
    <name evidence="2" type="ORF">RhiirA4_483015</name>
</gene>
<comment type="caution">
    <text evidence="2">The sequence shown here is derived from an EMBL/GenBank/DDBJ whole genome shotgun (WGS) entry which is preliminary data.</text>
</comment>
<feature type="compositionally biased region" description="Low complexity" evidence="1">
    <location>
        <begin position="29"/>
        <end position="45"/>
    </location>
</feature>
<sequence length="91" mass="10148">MKLSSTRIFLKGIDLELLFQQQKRSVMVGDCNGNGDDNGNGNSNDNEIEINKDINDIVPLQEHLINNITNPNVTRIRGAPSKKRIKSANML</sequence>
<feature type="region of interest" description="Disordered" evidence="1">
    <location>
        <begin position="29"/>
        <end position="48"/>
    </location>
</feature>
<evidence type="ECO:0000313" key="3">
    <source>
        <dbReference type="Proteomes" id="UP000234323"/>
    </source>
</evidence>
<keyword evidence="3" id="KW-1185">Reference proteome</keyword>
<dbReference type="EMBL" id="LLXI01003829">
    <property type="protein sequence ID" value="PKY59891.1"/>
    <property type="molecule type" value="Genomic_DNA"/>
</dbReference>
<dbReference type="AlphaFoldDB" id="A0A2I1HM00"/>
<protein>
    <submittedName>
        <fullName evidence="2">Uncharacterized protein</fullName>
    </submittedName>
</protein>
<evidence type="ECO:0000256" key="1">
    <source>
        <dbReference type="SAM" id="MobiDB-lite"/>
    </source>
</evidence>
<name>A0A2I1HM00_9GLOM</name>
<proteinExistence type="predicted"/>
<organism evidence="2 3">
    <name type="scientific">Rhizophagus irregularis</name>
    <dbReference type="NCBI Taxonomy" id="588596"/>
    <lineage>
        <taxon>Eukaryota</taxon>
        <taxon>Fungi</taxon>
        <taxon>Fungi incertae sedis</taxon>
        <taxon>Mucoromycota</taxon>
        <taxon>Glomeromycotina</taxon>
        <taxon>Glomeromycetes</taxon>
        <taxon>Glomerales</taxon>
        <taxon>Glomeraceae</taxon>
        <taxon>Rhizophagus</taxon>
    </lineage>
</organism>